<dbReference type="NCBIfam" id="TIGR00972">
    <property type="entry name" value="3a0107s01c2"/>
    <property type="match status" value="1"/>
</dbReference>
<keyword evidence="6" id="KW-0547">Nucleotide-binding</keyword>
<keyword evidence="4" id="KW-0997">Cell inner membrane</keyword>
<keyword evidence="7 12" id="KW-0067">ATP-binding</keyword>
<evidence type="ECO:0000256" key="10">
    <source>
        <dbReference type="ARBA" id="ARBA00024722"/>
    </source>
</evidence>
<dbReference type="InterPro" id="IPR003439">
    <property type="entry name" value="ABC_transporter-like_ATP-bd"/>
</dbReference>
<evidence type="ECO:0000313" key="13">
    <source>
        <dbReference type="Proteomes" id="UP000639516"/>
    </source>
</evidence>
<evidence type="ECO:0000259" key="11">
    <source>
        <dbReference type="PROSITE" id="PS50893"/>
    </source>
</evidence>
<dbReference type="EMBL" id="JAATTO010000085">
    <property type="protein sequence ID" value="MBC9983898.1"/>
    <property type="molecule type" value="Genomic_DNA"/>
</dbReference>
<dbReference type="PROSITE" id="PS00211">
    <property type="entry name" value="ABC_TRANSPORTER_1"/>
    <property type="match status" value="1"/>
</dbReference>
<comment type="function">
    <text evidence="10">Involved in beta-(1--&gt;2)glucan export. Transmembrane domains (TMD) form a pore in the inner membrane and the ATP-binding domain (NBD) is responsible for energy generation.</text>
</comment>
<keyword evidence="9" id="KW-0472">Membrane</keyword>
<dbReference type="InterPro" id="IPR017871">
    <property type="entry name" value="ABC_transporter-like_CS"/>
</dbReference>
<proteinExistence type="inferred from homology"/>
<dbReference type="InterPro" id="IPR003593">
    <property type="entry name" value="AAA+_ATPase"/>
</dbReference>
<dbReference type="CDD" id="cd03260">
    <property type="entry name" value="ABC_PstB_phosphate_transporter"/>
    <property type="match status" value="1"/>
</dbReference>
<dbReference type="Proteomes" id="UP000639516">
    <property type="component" value="Unassembled WGS sequence"/>
</dbReference>
<evidence type="ECO:0000256" key="5">
    <source>
        <dbReference type="ARBA" id="ARBA00022592"/>
    </source>
</evidence>
<keyword evidence="2" id="KW-0813">Transport</keyword>
<dbReference type="InterPro" id="IPR005670">
    <property type="entry name" value="PstB-like"/>
</dbReference>
<sequence length="299" mass="33263">MFNTLELIVASLSETAIERIRAEGTARSAATIDQLARVIRSIPDDQLPTEKISVRHLNFYYQDGNQALKDISMPIYANRVTALIGPSGCGKSTLLRVFNRMYSLYPGQRIEGEVLLDGEDILSRDLDAVILRTRIGMVFQRPTPFPMSIYDNVAFGISLNRQLSKAETDTAVEAALRRAALWDEVKDDLSRSGLALSGGQQQRLSIARTIAIQPEVILLDEPCSAIDPISSAKIEQTIDELKRAHTVIIVTHNLQQAARVSDYAGFMYLGEMAEFGTVREIFVSPQDLRTQRFITGRFG</sequence>
<evidence type="ECO:0000313" key="12">
    <source>
        <dbReference type="EMBL" id="MBC9983898.1"/>
    </source>
</evidence>
<gene>
    <name evidence="12" type="primary">pstB</name>
    <name evidence="12" type="ORF">HA482_37550</name>
</gene>
<evidence type="ECO:0000256" key="4">
    <source>
        <dbReference type="ARBA" id="ARBA00022519"/>
    </source>
</evidence>
<evidence type="ECO:0000256" key="1">
    <source>
        <dbReference type="ARBA" id="ARBA00005417"/>
    </source>
</evidence>
<dbReference type="GO" id="GO:0005524">
    <property type="term" value="F:ATP binding"/>
    <property type="evidence" value="ECO:0007669"/>
    <property type="project" value="UniProtKB-KW"/>
</dbReference>
<comment type="similarity">
    <text evidence="1">Belongs to the ABC transporter superfamily.</text>
</comment>
<evidence type="ECO:0000256" key="9">
    <source>
        <dbReference type="ARBA" id="ARBA00023136"/>
    </source>
</evidence>
<evidence type="ECO:0000256" key="6">
    <source>
        <dbReference type="ARBA" id="ARBA00022741"/>
    </source>
</evidence>
<protein>
    <submittedName>
        <fullName evidence="12">Phosphate ABC transporter ATP-binding protein PstB</fullName>
    </submittedName>
</protein>
<evidence type="ECO:0000256" key="2">
    <source>
        <dbReference type="ARBA" id="ARBA00022448"/>
    </source>
</evidence>
<reference evidence="12 13" key="1">
    <citation type="journal article" date="2020" name="Arch. Microbiol.">
        <title>Bradyrhizobium campsiandrae sp. nov., a nitrogen-fixing bacterial strain isolated from a native leguminous tree from the Amazon adapted to flooded conditions.</title>
        <authorList>
            <person name="Cabral Michel D."/>
            <person name="Martins da Costa E."/>
            <person name="Azarias Guimaraes A."/>
            <person name="Soares de Carvalho T."/>
            <person name="Santos de Castro Caputo P."/>
            <person name="Willems A."/>
            <person name="de Souza Moreira F.M."/>
        </authorList>
    </citation>
    <scope>NUCLEOTIDE SEQUENCE [LARGE SCALE GENOMIC DNA]</scope>
    <source>
        <strain evidence="13">INPA 384B</strain>
    </source>
</reference>
<name>A0ABR7UJ27_9BRAD</name>
<dbReference type="Pfam" id="PF00005">
    <property type="entry name" value="ABC_tran"/>
    <property type="match status" value="1"/>
</dbReference>
<keyword evidence="3" id="KW-1003">Cell membrane</keyword>
<keyword evidence="13" id="KW-1185">Reference proteome</keyword>
<keyword evidence="5" id="KW-0592">Phosphate transport</keyword>
<evidence type="ECO:0000256" key="3">
    <source>
        <dbReference type="ARBA" id="ARBA00022475"/>
    </source>
</evidence>
<organism evidence="12 13">
    <name type="scientific">Bradyrhizobium campsiandrae</name>
    <dbReference type="NCBI Taxonomy" id="1729892"/>
    <lineage>
        <taxon>Bacteria</taxon>
        <taxon>Pseudomonadati</taxon>
        <taxon>Pseudomonadota</taxon>
        <taxon>Alphaproteobacteria</taxon>
        <taxon>Hyphomicrobiales</taxon>
        <taxon>Nitrobacteraceae</taxon>
        <taxon>Bradyrhizobium</taxon>
    </lineage>
</organism>
<dbReference type="PANTHER" id="PTHR43423">
    <property type="entry name" value="ABC TRANSPORTER I FAMILY MEMBER 17"/>
    <property type="match status" value="1"/>
</dbReference>
<comment type="caution">
    <text evidence="12">The sequence shown here is derived from an EMBL/GenBank/DDBJ whole genome shotgun (WGS) entry which is preliminary data.</text>
</comment>
<dbReference type="PROSITE" id="PS50893">
    <property type="entry name" value="ABC_TRANSPORTER_2"/>
    <property type="match status" value="1"/>
</dbReference>
<keyword evidence="8" id="KW-1278">Translocase</keyword>
<accession>A0ABR7UJ27</accession>
<dbReference type="Gene3D" id="3.40.50.300">
    <property type="entry name" value="P-loop containing nucleotide triphosphate hydrolases"/>
    <property type="match status" value="1"/>
</dbReference>
<dbReference type="InterPro" id="IPR027417">
    <property type="entry name" value="P-loop_NTPase"/>
</dbReference>
<dbReference type="SUPFAM" id="SSF52540">
    <property type="entry name" value="P-loop containing nucleoside triphosphate hydrolases"/>
    <property type="match status" value="1"/>
</dbReference>
<evidence type="ECO:0000256" key="7">
    <source>
        <dbReference type="ARBA" id="ARBA00022840"/>
    </source>
</evidence>
<dbReference type="PANTHER" id="PTHR43423:SF3">
    <property type="entry name" value="PHOSPHATE IMPORT ATP-BINDING PROTEIN PSTB"/>
    <property type="match status" value="1"/>
</dbReference>
<dbReference type="SMART" id="SM00382">
    <property type="entry name" value="AAA"/>
    <property type="match status" value="1"/>
</dbReference>
<evidence type="ECO:0000256" key="8">
    <source>
        <dbReference type="ARBA" id="ARBA00022967"/>
    </source>
</evidence>
<feature type="domain" description="ABC transporter" evidence="11">
    <location>
        <begin position="52"/>
        <end position="294"/>
    </location>
</feature>